<organism evidence="5 6">
    <name type="scientific">Microbacterium croceum</name>
    <dbReference type="NCBI Taxonomy" id="2851645"/>
    <lineage>
        <taxon>Bacteria</taxon>
        <taxon>Bacillati</taxon>
        <taxon>Actinomycetota</taxon>
        <taxon>Actinomycetes</taxon>
        <taxon>Micrococcales</taxon>
        <taxon>Microbacteriaceae</taxon>
        <taxon>Microbacterium</taxon>
    </lineage>
</organism>
<dbReference type="Pfam" id="PF00842">
    <property type="entry name" value="Ala_racemase_C"/>
    <property type="match status" value="1"/>
</dbReference>
<dbReference type="InterPro" id="IPR011079">
    <property type="entry name" value="Ala_racemase_C"/>
</dbReference>
<dbReference type="PRINTS" id="PR00992">
    <property type="entry name" value="ALARACEMASE"/>
</dbReference>
<dbReference type="InterPro" id="IPR020622">
    <property type="entry name" value="Ala_racemase_pyridoxalP-BS"/>
</dbReference>
<reference evidence="5 6" key="1">
    <citation type="submission" date="2021-06" db="EMBL/GenBank/DDBJ databases">
        <title>Genome-based taxonomic framework of Microbacterium strains isolated from marine environment, the description of four new species and reclassification of four preexisting species.</title>
        <authorList>
            <person name="Lee S.D."/>
            <person name="Kim S.-M."/>
            <person name="Byeon Y.-S."/>
            <person name="Yang H.L."/>
            <person name="Kim I.S."/>
        </authorList>
    </citation>
    <scope>NUCLEOTIDE SEQUENCE [LARGE SCALE GENOMIC DNA]</scope>
    <source>
        <strain evidence="5 6">SSW1-49</strain>
    </source>
</reference>
<evidence type="ECO:0000256" key="2">
    <source>
        <dbReference type="ARBA" id="ARBA00022898"/>
    </source>
</evidence>
<protein>
    <submittedName>
        <fullName evidence="5">Alanine racemase</fullName>
        <ecNumber evidence="5">5.1.1.1</ecNumber>
    </submittedName>
</protein>
<evidence type="ECO:0000256" key="1">
    <source>
        <dbReference type="ARBA" id="ARBA00001933"/>
    </source>
</evidence>
<dbReference type="NCBIfam" id="TIGR00492">
    <property type="entry name" value="alr"/>
    <property type="match status" value="1"/>
</dbReference>
<dbReference type="InterPro" id="IPR009006">
    <property type="entry name" value="Ala_racemase/Decarboxylase_C"/>
</dbReference>
<comment type="caution">
    <text evidence="5">The sequence shown here is derived from an EMBL/GenBank/DDBJ whole genome shotgun (WGS) entry which is preliminary data.</text>
</comment>
<dbReference type="Pfam" id="PF01168">
    <property type="entry name" value="Ala_racemase_N"/>
    <property type="match status" value="1"/>
</dbReference>
<dbReference type="Gene3D" id="3.20.20.10">
    <property type="entry name" value="Alanine racemase"/>
    <property type="match status" value="1"/>
</dbReference>
<evidence type="ECO:0000259" key="4">
    <source>
        <dbReference type="SMART" id="SM01005"/>
    </source>
</evidence>
<keyword evidence="2" id="KW-0663">Pyridoxal phosphate</keyword>
<dbReference type="PROSITE" id="PS00395">
    <property type="entry name" value="ALANINE_RACEMASE"/>
    <property type="match status" value="1"/>
</dbReference>
<evidence type="ECO:0000313" key="6">
    <source>
        <dbReference type="Proteomes" id="UP001300096"/>
    </source>
</evidence>
<dbReference type="SUPFAM" id="SSF50621">
    <property type="entry name" value="Alanine racemase C-terminal domain-like"/>
    <property type="match status" value="1"/>
</dbReference>
<feature type="domain" description="Alanine racemase C-terminal" evidence="4">
    <location>
        <begin position="243"/>
        <end position="371"/>
    </location>
</feature>
<dbReference type="GO" id="GO:0008784">
    <property type="term" value="F:alanine racemase activity"/>
    <property type="evidence" value="ECO:0007669"/>
    <property type="project" value="UniProtKB-EC"/>
</dbReference>
<accession>A0ABT0FBR3</accession>
<dbReference type="InterPro" id="IPR001608">
    <property type="entry name" value="Ala_racemase_N"/>
</dbReference>
<dbReference type="SUPFAM" id="SSF51419">
    <property type="entry name" value="PLP-binding barrel"/>
    <property type="match status" value="1"/>
</dbReference>
<dbReference type="RefSeq" id="WP_247628919.1">
    <property type="nucleotide sequence ID" value="NZ_JAHWXN010000001.1"/>
</dbReference>
<dbReference type="EC" id="5.1.1.1" evidence="5"/>
<proteinExistence type="predicted"/>
<dbReference type="PANTHER" id="PTHR30511:SF0">
    <property type="entry name" value="ALANINE RACEMASE, CATABOLIC-RELATED"/>
    <property type="match status" value="1"/>
</dbReference>
<dbReference type="InterPro" id="IPR029066">
    <property type="entry name" value="PLP-binding_barrel"/>
</dbReference>
<dbReference type="EMBL" id="JAHWXN010000001">
    <property type="protein sequence ID" value="MCK2035499.1"/>
    <property type="molecule type" value="Genomic_DNA"/>
</dbReference>
<comment type="cofactor">
    <cofactor evidence="1">
        <name>pyridoxal 5'-phosphate</name>
        <dbReference type="ChEBI" id="CHEBI:597326"/>
    </cofactor>
</comment>
<dbReference type="InterPro" id="IPR000821">
    <property type="entry name" value="Ala_racemase"/>
</dbReference>
<name>A0ABT0FBR3_9MICO</name>
<dbReference type="PANTHER" id="PTHR30511">
    <property type="entry name" value="ALANINE RACEMASE"/>
    <property type="match status" value="1"/>
</dbReference>
<dbReference type="Gene3D" id="2.40.37.10">
    <property type="entry name" value="Lyase, Ornithine Decarboxylase, Chain A, domain 1"/>
    <property type="match status" value="1"/>
</dbReference>
<keyword evidence="6" id="KW-1185">Reference proteome</keyword>
<evidence type="ECO:0000313" key="5">
    <source>
        <dbReference type="EMBL" id="MCK2035499.1"/>
    </source>
</evidence>
<keyword evidence="3 5" id="KW-0413">Isomerase</keyword>
<gene>
    <name evidence="5" type="primary">alr</name>
    <name evidence="5" type="ORF">KZC51_05040</name>
</gene>
<sequence length="390" mass="40320">MTPPVPAGGWVEIDGRAITYNVRTIRAALGSQVEFCAVVKADAYGHGIDIVAPLLAASQVDMIGVASNEDAAAVRTSGFTGRLMRVRPAGRDEVDDGIRFGIEEWIGGAEHAGIVSGVAAARGTRIRAHLSLNSTGLSRDGLEVSSPHGVRVARGVLADPLLDTVGICSHFPCEDEADVVAGSARFDAQSRAVLDGPAANAVARHCATTFAALHAPESRFDLARIGAGIYGDTDALGGALRPAMRVVSRIAAINSYPRGSTVGYDRWHRLDAEARLALIPLGYADGFHRSLSGTGEVLVRGERARIVDRIAMNGFLVDVSHIAGAAPGDEVVLFGAQHDQAITSADVARAHGSIAADLYVAWGRLLPRRAVGDPGAARVAGAAGAAGPAG</sequence>
<dbReference type="SMART" id="SM01005">
    <property type="entry name" value="Ala_racemase_C"/>
    <property type="match status" value="1"/>
</dbReference>
<evidence type="ECO:0000256" key="3">
    <source>
        <dbReference type="ARBA" id="ARBA00023235"/>
    </source>
</evidence>
<dbReference type="Proteomes" id="UP001300096">
    <property type="component" value="Unassembled WGS sequence"/>
</dbReference>